<feature type="non-terminal residue" evidence="1">
    <location>
        <position position="1"/>
    </location>
</feature>
<gene>
    <name evidence="1" type="ORF">YQE_08948</name>
</gene>
<dbReference type="Pfam" id="PF21787">
    <property type="entry name" value="TNP-like_RNaseH_N"/>
    <property type="match status" value="2"/>
</dbReference>
<dbReference type="InterPro" id="IPR048366">
    <property type="entry name" value="TNP-like_GBD"/>
</dbReference>
<accession>N6U1G5</accession>
<sequence length="603" mass="69618">EKILALSLFKNSPKGDKLLSKIFALPSTRTLRVLLQNIPFRAGINKAIFDSLEKAVAKMKTRQERMCILLFDEMAIQANLAYKRYNDKIIGLEDYGDEKRAVLSDHANVFMLRGIYRQWKQPIAFTFSKGPVRPINLKKMITNLIEHCQSIGLIVIATVCDQGSTNQTAIKILLDETKAHFLRNNLQRKYDGFFINKQEIVPLFDVPHLFKGIRNNLLNKQLIDHANVFMLRGIYRQWKQPIAFTFSKGPVRPINLKKMITNLIEHCQSIGLIVIATVCDQGSTNQTAIKILLDETKAHFLRNNLQRKYDGFFINKQEIVPLFDVPHLFKGIRNNLLNKQLMFQIDGKSKIAKWEHLEQFYQLDASIPSLRICSKLTDAHIVPSKINKMRVKNCTQVFSHSVGSLMKRIAQWDKNSLSPDAVDAADLILFLDQLFDSLNVLKSNKSQAKPLKHRVTIHSEHEVFWHNSLTILKKEGNGSNFEKLKVYTKRRFTSKLLVKLLVEENFRFILTGAFNQDPLENFFSYVRSHGLRNTNPDASHFISPFKTLVVNNYISSHSPNSNCEMDIKTECLDNLRTFLTNPKLYLIRVTDIKILLECRRYQK</sequence>
<dbReference type="HOGENOM" id="CLU_496594_0_0_1"/>
<reference evidence="1" key="1">
    <citation type="journal article" date="2013" name="Genome Biol.">
        <title>Draft genome of the mountain pine beetle, Dendroctonus ponderosae Hopkins, a major forest pest.</title>
        <authorList>
            <person name="Keeling C.I."/>
            <person name="Yuen M.M."/>
            <person name="Liao N.Y."/>
            <person name="Docking T.R."/>
            <person name="Chan S.K."/>
            <person name="Taylor G.A."/>
            <person name="Palmquist D.L."/>
            <person name="Jackman S.D."/>
            <person name="Nguyen A."/>
            <person name="Li M."/>
            <person name="Henderson H."/>
            <person name="Janes J.K."/>
            <person name="Zhao Y."/>
            <person name="Pandoh P."/>
            <person name="Moore R."/>
            <person name="Sperling F.A."/>
            <person name="Huber D.P."/>
            <person name="Birol I."/>
            <person name="Jones S.J."/>
            <person name="Bohlmann J."/>
        </authorList>
    </citation>
    <scope>NUCLEOTIDE SEQUENCE</scope>
</reference>
<name>N6U1G5_DENPD</name>
<dbReference type="Pfam" id="PF21789">
    <property type="entry name" value="TNP-like_RNaseH_C"/>
    <property type="match status" value="1"/>
</dbReference>
<dbReference type="Pfam" id="PF21788">
    <property type="entry name" value="TNP-like_GBD"/>
    <property type="match status" value="1"/>
</dbReference>
<dbReference type="AlphaFoldDB" id="N6U1G5"/>
<evidence type="ECO:0000313" key="1">
    <source>
        <dbReference type="EMBL" id="ENN74456.1"/>
    </source>
</evidence>
<proteinExistence type="predicted"/>
<protein>
    <submittedName>
        <fullName evidence="1">Uncharacterized protein</fullName>
    </submittedName>
</protein>
<dbReference type="EMBL" id="KB741054">
    <property type="protein sequence ID" value="ENN74456.1"/>
    <property type="molecule type" value="Genomic_DNA"/>
</dbReference>
<organism evidence="1">
    <name type="scientific">Dendroctonus ponderosae</name>
    <name type="common">Mountain pine beetle</name>
    <dbReference type="NCBI Taxonomy" id="77166"/>
    <lineage>
        <taxon>Eukaryota</taxon>
        <taxon>Metazoa</taxon>
        <taxon>Ecdysozoa</taxon>
        <taxon>Arthropoda</taxon>
        <taxon>Hexapoda</taxon>
        <taxon>Insecta</taxon>
        <taxon>Pterygota</taxon>
        <taxon>Neoptera</taxon>
        <taxon>Endopterygota</taxon>
        <taxon>Coleoptera</taxon>
        <taxon>Polyphaga</taxon>
        <taxon>Cucujiformia</taxon>
        <taxon>Curculionidae</taxon>
        <taxon>Scolytinae</taxon>
        <taxon>Dendroctonus</taxon>
    </lineage>
</organism>
<dbReference type="OrthoDB" id="7474070at2759"/>
<dbReference type="InterPro" id="IPR048367">
    <property type="entry name" value="TNP-like_RNaseH_C"/>
</dbReference>
<dbReference type="InterPro" id="IPR048365">
    <property type="entry name" value="TNP-like_RNaseH_N"/>
</dbReference>
<feature type="non-terminal residue" evidence="1">
    <location>
        <position position="603"/>
    </location>
</feature>
<dbReference type="OMA" id="DHANVFM"/>